<feature type="domain" description="N-acetyltransferase" evidence="6">
    <location>
        <begin position="3"/>
        <end position="163"/>
    </location>
</feature>
<evidence type="ECO:0000313" key="8">
    <source>
        <dbReference type="Proteomes" id="UP001260188"/>
    </source>
</evidence>
<dbReference type="Proteomes" id="UP001260188">
    <property type="component" value="Unassembled WGS sequence"/>
</dbReference>
<evidence type="ECO:0000256" key="5">
    <source>
        <dbReference type="ARBA" id="ARBA00049880"/>
    </source>
</evidence>
<evidence type="ECO:0000256" key="4">
    <source>
        <dbReference type="ARBA" id="ARBA00023315"/>
    </source>
</evidence>
<name>A0ABU1I4E2_9MICO</name>
<comment type="caution">
    <text evidence="7">The sequence shown here is derived from an EMBL/GenBank/DDBJ whole genome shotgun (WGS) entry which is preliminary data.</text>
</comment>
<gene>
    <name evidence="7" type="ORF">QE367_002967</name>
</gene>
<evidence type="ECO:0000256" key="2">
    <source>
        <dbReference type="ARBA" id="ARBA00022649"/>
    </source>
</evidence>
<dbReference type="PANTHER" id="PTHR36449:SF1">
    <property type="entry name" value="ACETYLTRANSFERASE"/>
    <property type="match status" value="1"/>
</dbReference>
<protein>
    <submittedName>
        <fullName evidence="7">Ribosomal protein S18 acetylase RimI-like enzyme</fullName>
    </submittedName>
</protein>
<keyword evidence="1" id="KW-0678">Repressor</keyword>
<dbReference type="PROSITE" id="PS51186">
    <property type="entry name" value="GNAT"/>
    <property type="match status" value="1"/>
</dbReference>
<dbReference type="EMBL" id="JAVIZA010000001">
    <property type="protein sequence ID" value="MDR6168763.1"/>
    <property type="molecule type" value="Genomic_DNA"/>
</dbReference>
<comment type="catalytic activity">
    <reaction evidence="5">
        <text>glycyl-tRNA(Gly) + acetyl-CoA = N-acetylglycyl-tRNA(Gly) + CoA + H(+)</text>
        <dbReference type="Rhea" id="RHEA:81867"/>
        <dbReference type="Rhea" id="RHEA-COMP:9683"/>
        <dbReference type="Rhea" id="RHEA-COMP:19766"/>
        <dbReference type="ChEBI" id="CHEBI:15378"/>
        <dbReference type="ChEBI" id="CHEBI:57287"/>
        <dbReference type="ChEBI" id="CHEBI:57288"/>
        <dbReference type="ChEBI" id="CHEBI:78522"/>
        <dbReference type="ChEBI" id="CHEBI:232036"/>
    </reaction>
</comment>
<dbReference type="InterPro" id="IPR016181">
    <property type="entry name" value="Acyl_CoA_acyltransferase"/>
</dbReference>
<dbReference type="InterPro" id="IPR000182">
    <property type="entry name" value="GNAT_dom"/>
</dbReference>
<dbReference type="RefSeq" id="WP_309667717.1">
    <property type="nucleotide sequence ID" value="NZ_JAVIZA010000001.1"/>
</dbReference>
<organism evidence="7 8">
    <name type="scientific">Microbacterium paludicola</name>
    <dbReference type="NCBI Taxonomy" id="300019"/>
    <lineage>
        <taxon>Bacteria</taxon>
        <taxon>Bacillati</taxon>
        <taxon>Actinomycetota</taxon>
        <taxon>Actinomycetes</taxon>
        <taxon>Micrococcales</taxon>
        <taxon>Microbacteriaceae</taxon>
        <taxon>Microbacterium</taxon>
    </lineage>
</organism>
<keyword evidence="4" id="KW-0012">Acyltransferase</keyword>
<evidence type="ECO:0000259" key="6">
    <source>
        <dbReference type="PROSITE" id="PS51186"/>
    </source>
</evidence>
<dbReference type="SUPFAM" id="SSF55729">
    <property type="entry name" value="Acyl-CoA N-acyltransferases (Nat)"/>
    <property type="match status" value="1"/>
</dbReference>
<proteinExistence type="predicted"/>
<sequence length="163" mass="17831">MTLTIQPLSSEEELADFECGLESVDVWFRQRAWQARPHVRTHVCHVDGDRIGCFALRLAIVEVTGLSSALRAGANASGQSIALLLAQMGVEKSLQGRGHGRTLLQEAMRAAAAVHAVSPAQLFVVDAENETLISFYESAGLRRIDRTYRLMAPMSRIVKALTV</sequence>
<dbReference type="Pfam" id="PF13508">
    <property type="entry name" value="Acetyltransf_7"/>
    <property type="match status" value="1"/>
</dbReference>
<keyword evidence="8" id="KW-1185">Reference proteome</keyword>
<dbReference type="PANTHER" id="PTHR36449">
    <property type="entry name" value="ACETYLTRANSFERASE-RELATED"/>
    <property type="match status" value="1"/>
</dbReference>
<reference evidence="7 8" key="1">
    <citation type="submission" date="2023-08" db="EMBL/GenBank/DDBJ databases">
        <title>Functional and genomic diversity of the sorghum phyllosphere microbiome.</title>
        <authorList>
            <person name="Shade A."/>
        </authorList>
    </citation>
    <scope>NUCLEOTIDE SEQUENCE [LARGE SCALE GENOMIC DNA]</scope>
    <source>
        <strain evidence="7 8">SORGH_AS_0919</strain>
    </source>
</reference>
<dbReference type="Gene3D" id="3.40.630.30">
    <property type="match status" value="1"/>
</dbReference>
<evidence type="ECO:0000256" key="1">
    <source>
        <dbReference type="ARBA" id="ARBA00022491"/>
    </source>
</evidence>
<keyword evidence="3" id="KW-0808">Transferase</keyword>
<accession>A0ABU1I4E2</accession>
<keyword evidence="2" id="KW-1277">Toxin-antitoxin system</keyword>
<evidence type="ECO:0000256" key="3">
    <source>
        <dbReference type="ARBA" id="ARBA00022679"/>
    </source>
</evidence>
<evidence type="ECO:0000313" key="7">
    <source>
        <dbReference type="EMBL" id="MDR6168763.1"/>
    </source>
</evidence>